<dbReference type="GO" id="GO:0006631">
    <property type="term" value="P:fatty acid metabolic process"/>
    <property type="evidence" value="ECO:0007669"/>
    <property type="project" value="UniProtKB-KW"/>
</dbReference>
<reference evidence="7" key="1">
    <citation type="submission" date="2019-02" db="EMBL/GenBank/DDBJ databases">
        <authorList>
            <person name="Gruber-Vodicka R. H."/>
            <person name="Seah K. B. B."/>
        </authorList>
    </citation>
    <scope>NUCLEOTIDE SEQUENCE</scope>
    <source>
        <strain evidence="7">BECK_M7</strain>
    </source>
</reference>
<dbReference type="AlphaFoldDB" id="A0A450V343"/>
<sequence length="296" mass="32328">MLRRFKAKLCWDVLHSHFDNQSPTMTMTQSPTSPSDDTVLLSRVEQGVVNLTLNRPGQYNALSDRLLSALQTSLDDIADRSDVRVVVISGAGRAFCAGHDLKEMRANRSREYYEDLFRRCSRMMMRIVELPQPVIARVHGLATAAGCQLVAACDLAVAADTARFAVSGIDLGLFCSTPAVALTRNILRKRAFEMLVTGDFVDARTAMDYGLVNRITSAGMLDSTVNGLVGNILDKSAIAVAMGKRLFYEQFRYDSEAAYKHAGQVMAANMMTDDAAKGIDDFLGKAGEASLRADKA</sequence>
<keyword evidence="3" id="KW-0809">Transit peptide</keyword>
<dbReference type="InterPro" id="IPR029045">
    <property type="entry name" value="ClpP/crotonase-like_dom_sf"/>
</dbReference>
<dbReference type="SUPFAM" id="SSF52096">
    <property type="entry name" value="ClpP/crotonase"/>
    <property type="match status" value="1"/>
</dbReference>
<dbReference type="InterPro" id="IPR001753">
    <property type="entry name" value="Enoyl-CoA_hydra/iso"/>
</dbReference>
<evidence type="ECO:0000256" key="3">
    <source>
        <dbReference type="ARBA" id="ARBA00022946"/>
    </source>
</evidence>
<protein>
    <recommendedName>
        <fullName evidence="6">Enoyl-CoA hydratase domain-containing protein 3, mitochondrial</fullName>
    </recommendedName>
</protein>
<gene>
    <name evidence="7" type="ORF">BECKLFY1418B_GA0070995_11383</name>
</gene>
<evidence type="ECO:0000256" key="5">
    <source>
        <dbReference type="ARBA" id="ARBA00037410"/>
    </source>
</evidence>
<evidence type="ECO:0000256" key="2">
    <source>
        <dbReference type="ARBA" id="ARBA00022832"/>
    </source>
</evidence>
<keyword evidence="2" id="KW-0276">Fatty acid metabolism</keyword>
<organism evidence="7">
    <name type="scientific">Candidatus Kentrum sp. LFY</name>
    <dbReference type="NCBI Taxonomy" id="2126342"/>
    <lineage>
        <taxon>Bacteria</taxon>
        <taxon>Pseudomonadati</taxon>
        <taxon>Pseudomonadota</taxon>
        <taxon>Gammaproteobacteria</taxon>
        <taxon>Candidatus Kentrum</taxon>
    </lineage>
</organism>
<dbReference type="Gene3D" id="1.10.12.10">
    <property type="entry name" value="Lyase 2-enoyl-coa Hydratase, Chain A, domain 2"/>
    <property type="match status" value="1"/>
</dbReference>
<dbReference type="PANTHER" id="PTHR43602">
    <property type="match status" value="1"/>
</dbReference>
<comment type="similarity">
    <text evidence="1">Belongs to the enoyl-CoA hydratase/isomerase family.</text>
</comment>
<comment type="function">
    <text evidence="5">May play a role in fatty acid biosynthesis and insulin sensitivity.</text>
</comment>
<name>A0A450V343_9GAMM</name>
<dbReference type="NCBIfam" id="NF006008">
    <property type="entry name" value="PRK08139.1"/>
    <property type="match status" value="1"/>
</dbReference>
<dbReference type="InterPro" id="IPR014748">
    <property type="entry name" value="Enoyl-CoA_hydra_C"/>
</dbReference>
<dbReference type="PANTHER" id="PTHR43602:SF1">
    <property type="entry name" value="ENOYL-COA HYDRATASE DOMAIN-CONTAINING PROTEIN 3, MITOCHONDRIAL"/>
    <property type="match status" value="1"/>
</dbReference>
<accession>A0A450V343</accession>
<dbReference type="GO" id="GO:0016836">
    <property type="term" value="F:hydro-lyase activity"/>
    <property type="evidence" value="ECO:0007669"/>
    <property type="project" value="TreeGrafter"/>
</dbReference>
<dbReference type="CDD" id="cd06558">
    <property type="entry name" value="crotonase-like"/>
    <property type="match status" value="1"/>
</dbReference>
<keyword evidence="4" id="KW-0443">Lipid metabolism</keyword>
<keyword evidence="7" id="KW-0456">Lyase</keyword>
<dbReference type="Gene3D" id="3.90.226.10">
    <property type="entry name" value="2-enoyl-CoA Hydratase, Chain A, domain 1"/>
    <property type="match status" value="1"/>
</dbReference>
<proteinExistence type="inferred from homology"/>
<evidence type="ECO:0000256" key="6">
    <source>
        <dbReference type="ARBA" id="ARBA00040545"/>
    </source>
</evidence>
<dbReference type="InterPro" id="IPR052377">
    <property type="entry name" value="Mitochondrial_ECH-domain"/>
</dbReference>
<evidence type="ECO:0000256" key="4">
    <source>
        <dbReference type="ARBA" id="ARBA00023098"/>
    </source>
</evidence>
<dbReference type="EMBL" id="CAADFF010000138">
    <property type="protein sequence ID" value="VFJ99193.1"/>
    <property type="molecule type" value="Genomic_DNA"/>
</dbReference>
<evidence type="ECO:0000256" key="1">
    <source>
        <dbReference type="ARBA" id="ARBA00005254"/>
    </source>
</evidence>
<dbReference type="Pfam" id="PF00378">
    <property type="entry name" value="ECH_1"/>
    <property type="match status" value="1"/>
</dbReference>
<evidence type="ECO:0000313" key="7">
    <source>
        <dbReference type="EMBL" id="VFJ99193.1"/>
    </source>
</evidence>